<gene>
    <name evidence="2" type="ORF">METSCH_A01940</name>
</gene>
<dbReference type="Proteomes" id="UP000292447">
    <property type="component" value="Chromosome I"/>
</dbReference>
<feature type="region of interest" description="Disordered" evidence="1">
    <location>
        <begin position="1"/>
        <end position="44"/>
    </location>
</feature>
<dbReference type="PANTHER" id="PTHR47815:SF1">
    <property type="entry name" value="UNIVERSAL STRESS PROTEIN A FAMILY PROTEIN C25B2.10"/>
    <property type="match status" value="1"/>
</dbReference>
<dbReference type="InterPro" id="IPR014729">
    <property type="entry name" value="Rossmann-like_a/b/a_fold"/>
</dbReference>
<dbReference type="EMBL" id="CP034456">
    <property type="protein sequence ID" value="QBM85572.1"/>
    <property type="molecule type" value="Genomic_DNA"/>
</dbReference>
<accession>A0A4P6XDD0</accession>
<name>A0A4P6XDD0_9ASCO</name>
<evidence type="ECO:0000313" key="3">
    <source>
        <dbReference type="Proteomes" id="UP000292447"/>
    </source>
</evidence>
<sequence length="660" mass="73702">MTDPEKLKRPQVQHGATSPDLAGYLHVDDPTLENTDGGSEQPESAVNLAPGHDGPTPAQLLLQLLTTRQNDDYRHIRFELGRENPGRKYEQRVLFDTINIRAAEDPSLDFLDDESKAEFLATRRRLLAESMDGRGRGLDRDYLSLRSPGTSPNGSPTRVLSPLRGKDVLVLFQRGHLPYPTTPILTRKCCTLTRIHKDFEDLYLGNLASKGLWPTLRGRVIMVYVSGRKHTWVAMDWILCNFVQHGDTVVIVSSIPHALGASGSRFTHYPPPHAYPPKTEKVRQRQRNRPEYIKQIAANVMAYALSVVNRNAIVKLTVEIAEGKTKDVLKDMYKLYEPNLVVAGSKLSVKNSAPLKSWTSSRLSDRLVKLFPLPVIVVPAPNLGPFERRLGMAVANKSSLELSGLSQEGSERDFLSLLASPARINPSSEDSDAESISDRSLRSESSTDSEGSSNSYSSFDEIADLYNEYKSDMNARLDKLKAEKLDESYFANFIKTISDLSLQFCRDLKDVDPDFRGLGAKLAREITGSNSFGAVPYKTKSLLPPVEKAMSMSSGSGISYSELKRNLKMNAQQVSQGPSIKIDPPASPLKAPKALALKFAEGEKPSRRMKTSKLQKFLSHEDLSTRKINLEPSKSQPDLTQVFDLEDKKKKKRKKFWKLF</sequence>
<keyword evidence="3" id="KW-1185">Reference proteome</keyword>
<feature type="compositionally biased region" description="Low complexity" evidence="1">
    <location>
        <begin position="443"/>
        <end position="455"/>
    </location>
</feature>
<dbReference type="SUPFAM" id="SSF52402">
    <property type="entry name" value="Adenine nucleotide alpha hydrolases-like"/>
    <property type="match status" value="1"/>
</dbReference>
<proteinExistence type="predicted"/>
<reference evidence="3" key="1">
    <citation type="submission" date="2019-03" db="EMBL/GenBank/DDBJ databases">
        <title>Snf2 controls pulcherriminic acid biosynthesis and connects pigmentation and antifungal activity of the yeast Metschnikowia pulcherrima.</title>
        <authorList>
            <person name="Gore-Lloyd D."/>
            <person name="Sumann I."/>
            <person name="Brachmann A.O."/>
            <person name="Schneeberger K."/>
            <person name="Ortiz-Merino R.A."/>
            <person name="Moreno-Beltran M."/>
            <person name="Schlaefli M."/>
            <person name="Kirner P."/>
            <person name="Santos Kron A."/>
            <person name="Wolfe K.H."/>
            <person name="Piel J."/>
            <person name="Ahrens C.H."/>
            <person name="Henk D."/>
            <person name="Freimoser F.M."/>
        </authorList>
    </citation>
    <scope>NUCLEOTIDE SEQUENCE [LARGE SCALE GENOMIC DNA]</scope>
    <source>
        <strain evidence="3">APC 1.2</strain>
    </source>
</reference>
<organism evidence="2 3">
    <name type="scientific">Metschnikowia aff. pulcherrima</name>
    <dbReference type="NCBI Taxonomy" id="2163413"/>
    <lineage>
        <taxon>Eukaryota</taxon>
        <taxon>Fungi</taxon>
        <taxon>Dikarya</taxon>
        <taxon>Ascomycota</taxon>
        <taxon>Saccharomycotina</taxon>
        <taxon>Pichiomycetes</taxon>
        <taxon>Metschnikowiaceae</taxon>
        <taxon>Metschnikowia</taxon>
    </lineage>
</organism>
<feature type="compositionally biased region" description="Polar residues" evidence="1">
    <location>
        <begin position="32"/>
        <end position="44"/>
    </location>
</feature>
<dbReference type="PANTHER" id="PTHR47815">
    <property type="entry name" value="UNIVERSAL STRESS PROTEIN A FAMILY PROTEIN C25B2.10"/>
    <property type="match status" value="1"/>
</dbReference>
<protein>
    <submittedName>
        <fullName evidence="2">Uncharacterized protein</fullName>
    </submittedName>
</protein>
<evidence type="ECO:0000313" key="2">
    <source>
        <dbReference type="EMBL" id="QBM85572.1"/>
    </source>
</evidence>
<dbReference type="STRING" id="2163413.A0A4P6XDD0"/>
<dbReference type="AlphaFoldDB" id="A0A4P6XDD0"/>
<evidence type="ECO:0000256" key="1">
    <source>
        <dbReference type="SAM" id="MobiDB-lite"/>
    </source>
</evidence>
<dbReference type="Gene3D" id="3.40.50.620">
    <property type="entry name" value="HUPs"/>
    <property type="match status" value="1"/>
</dbReference>
<feature type="region of interest" description="Disordered" evidence="1">
    <location>
        <begin position="425"/>
        <end position="455"/>
    </location>
</feature>